<dbReference type="GO" id="GO:0046872">
    <property type="term" value="F:metal ion binding"/>
    <property type="evidence" value="ECO:0007669"/>
    <property type="project" value="UniProtKB-KW"/>
</dbReference>
<dbReference type="EMBL" id="UINC01004979">
    <property type="protein sequence ID" value="SVA18222.1"/>
    <property type="molecule type" value="Genomic_DNA"/>
</dbReference>
<comment type="similarity">
    <text evidence="2">Belongs to the carotenoid oxygenase family.</text>
</comment>
<dbReference type="PANTHER" id="PTHR10543">
    <property type="entry name" value="BETA-CAROTENE DIOXYGENASE"/>
    <property type="match status" value="1"/>
</dbReference>
<proteinExistence type="inferred from homology"/>
<dbReference type="AlphaFoldDB" id="A0A381TQ74"/>
<keyword evidence="4" id="KW-0560">Oxidoreductase</keyword>
<sequence>VTEGLIPADLHGTLYRNGPNPQFAPRGAYHWFGGDGMIHAFFIENGKISYKNRWARTMNWTLENEAGEALFSAFDPSKSDPRVVNMETNGLANTNIVWHGNKLLALVESHPPFEMDPSTLSSKGSWTYTDKLQGPMTAHPKIDPETGEMLSFGYNADGAISPRMSYHVISKNGQLEKSEWFDAPYPAMVHDFVTTRDHVIFPIMPLTGSMERAMKGGPVYAWEPEKQTHIGIMPRSGSVEDIQWFKGDPAYVFHFMNASTQGNKVICDVCEYDQAPFFPNADGTRPDPKKSVAKLKRWTFDLNGDSTNYKVEQLDDSICEFPRLDERFSGLTYRHGYIACAGDQPPKSGGYSALGHIDHQTGK</sequence>
<evidence type="ECO:0000256" key="1">
    <source>
        <dbReference type="ARBA" id="ARBA00001954"/>
    </source>
</evidence>
<gene>
    <name evidence="6" type="ORF">METZ01_LOCUS71076</name>
</gene>
<evidence type="ECO:0000313" key="6">
    <source>
        <dbReference type="EMBL" id="SVA18222.1"/>
    </source>
</evidence>
<dbReference type="InterPro" id="IPR004294">
    <property type="entry name" value="Carotenoid_Oase"/>
</dbReference>
<evidence type="ECO:0000256" key="2">
    <source>
        <dbReference type="ARBA" id="ARBA00006787"/>
    </source>
</evidence>
<accession>A0A381TQ74</accession>
<dbReference type="GO" id="GO:0016121">
    <property type="term" value="P:carotene catabolic process"/>
    <property type="evidence" value="ECO:0007669"/>
    <property type="project" value="TreeGrafter"/>
</dbReference>
<name>A0A381TQ74_9ZZZZ</name>
<dbReference type="Pfam" id="PF03055">
    <property type="entry name" value="RPE65"/>
    <property type="match status" value="1"/>
</dbReference>
<dbReference type="PANTHER" id="PTHR10543:SF89">
    <property type="entry name" value="CAROTENOID 9,10(9',10')-CLEAVAGE DIOXYGENASE 1"/>
    <property type="match status" value="1"/>
</dbReference>
<feature type="non-terminal residue" evidence="6">
    <location>
        <position position="363"/>
    </location>
</feature>
<evidence type="ECO:0008006" key="7">
    <source>
        <dbReference type="Google" id="ProtNLM"/>
    </source>
</evidence>
<evidence type="ECO:0000256" key="3">
    <source>
        <dbReference type="ARBA" id="ARBA00022723"/>
    </source>
</evidence>
<protein>
    <recommendedName>
        <fullName evidence="7">Dioxygenase</fullName>
    </recommendedName>
</protein>
<dbReference type="GO" id="GO:0010436">
    <property type="term" value="F:carotenoid dioxygenase activity"/>
    <property type="evidence" value="ECO:0007669"/>
    <property type="project" value="TreeGrafter"/>
</dbReference>
<comment type="cofactor">
    <cofactor evidence="1">
        <name>Fe(2+)</name>
        <dbReference type="ChEBI" id="CHEBI:29033"/>
    </cofactor>
</comment>
<organism evidence="6">
    <name type="scientific">marine metagenome</name>
    <dbReference type="NCBI Taxonomy" id="408172"/>
    <lineage>
        <taxon>unclassified sequences</taxon>
        <taxon>metagenomes</taxon>
        <taxon>ecological metagenomes</taxon>
    </lineage>
</organism>
<evidence type="ECO:0000256" key="4">
    <source>
        <dbReference type="ARBA" id="ARBA00023002"/>
    </source>
</evidence>
<feature type="non-terminal residue" evidence="6">
    <location>
        <position position="1"/>
    </location>
</feature>
<evidence type="ECO:0000256" key="5">
    <source>
        <dbReference type="ARBA" id="ARBA00023004"/>
    </source>
</evidence>
<reference evidence="6" key="1">
    <citation type="submission" date="2018-05" db="EMBL/GenBank/DDBJ databases">
        <authorList>
            <person name="Lanie J.A."/>
            <person name="Ng W.-L."/>
            <person name="Kazmierczak K.M."/>
            <person name="Andrzejewski T.M."/>
            <person name="Davidsen T.M."/>
            <person name="Wayne K.J."/>
            <person name="Tettelin H."/>
            <person name="Glass J.I."/>
            <person name="Rusch D."/>
            <person name="Podicherti R."/>
            <person name="Tsui H.-C.T."/>
            <person name="Winkler M.E."/>
        </authorList>
    </citation>
    <scope>NUCLEOTIDE SEQUENCE</scope>
</reference>
<keyword evidence="5" id="KW-0408">Iron</keyword>
<keyword evidence="3" id="KW-0479">Metal-binding</keyword>